<gene>
    <name evidence="1" type="ORF">D0Z08_01750</name>
</gene>
<comment type="caution">
    <text evidence="1">The sequence shown here is derived from an EMBL/GenBank/DDBJ whole genome shotgun (WGS) entry which is preliminary data.</text>
</comment>
<evidence type="ECO:0000313" key="1">
    <source>
        <dbReference type="EMBL" id="RHW28966.1"/>
    </source>
</evidence>
<name>A0A417Y929_9ACTN</name>
<evidence type="ECO:0000313" key="2">
    <source>
        <dbReference type="Proteomes" id="UP000283644"/>
    </source>
</evidence>
<reference evidence="1 2" key="1">
    <citation type="submission" date="2018-09" db="EMBL/GenBank/DDBJ databases">
        <title>Genome sequencing of Nocardioides immobilis CCTCC AB 2017083 for comparison to Nocardioides silvaticus.</title>
        <authorList>
            <person name="Li C."/>
            <person name="Wang G."/>
        </authorList>
    </citation>
    <scope>NUCLEOTIDE SEQUENCE [LARGE SCALE GENOMIC DNA]</scope>
    <source>
        <strain evidence="1 2">CCTCC AB 2017083</strain>
    </source>
</reference>
<protein>
    <submittedName>
        <fullName evidence="1">AlpA family phage regulatory protein</fullName>
    </submittedName>
</protein>
<dbReference type="Proteomes" id="UP000283644">
    <property type="component" value="Unassembled WGS sequence"/>
</dbReference>
<dbReference type="AlphaFoldDB" id="A0A417Y929"/>
<sequence length="55" mass="6168">MGTAEVAEFLGVSRPRVGQLAQREDFPRPVARLAAGPVWESVDIERWARETGRMD</sequence>
<dbReference type="EMBL" id="QXGH01000009">
    <property type="protein sequence ID" value="RHW28966.1"/>
    <property type="molecule type" value="Genomic_DNA"/>
</dbReference>
<dbReference type="OrthoDB" id="3789221at2"/>
<organism evidence="1 2">
    <name type="scientific">Nocardioides immobilis</name>
    <dbReference type="NCBI Taxonomy" id="2049295"/>
    <lineage>
        <taxon>Bacteria</taxon>
        <taxon>Bacillati</taxon>
        <taxon>Actinomycetota</taxon>
        <taxon>Actinomycetes</taxon>
        <taxon>Propionibacteriales</taxon>
        <taxon>Nocardioidaceae</taxon>
        <taxon>Nocardioides</taxon>
    </lineage>
</organism>
<proteinExistence type="predicted"/>
<keyword evidence="2" id="KW-1185">Reference proteome</keyword>
<accession>A0A417Y929</accession>